<dbReference type="AlphaFoldDB" id="A0A0G1MJI9"/>
<keyword evidence="1" id="KW-1133">Transmembrane helix</keyword>
<name>A0A0G1MJI9_9BACT</name>
<keyword evidence="1" id="KW-0812">Transmembrane</keyword>
<dbReference type="Proteomes" id="UP000033999">
    <property type="component" value="Unassembled WGS sequence"/>
</dbReference>
<sequence length="211" mass="23217">MKYFIKRHKHHFGLWALSGAILIMSTLWMGRLNKQNSTTLVSNIDARVALAVSSLEQKKQASSSLFDVSNIGIETKPSALAISSSTTLEKAAPSPIQNNSSSTVSTENGVPITFVIMFPQETRTVNFSAHTGDTVYDAMKTFARQNNFDIQFKEFTGLGAMVQSINGVANDPRANKFWIYYLNGALAKAGISSVKINSQDIIKWQYEAGKE</sequence>
<evidence type="ECO:0000313" key="3">
    <source>
        <dbReference type="EMBL" id="KKU08257.1"/>
    </source>
</evidence>
<protein>
    <submittedName>
        <fullName evidence="3">Lipoprotein</fullName>
    </submittedName>
</protein>
<comment type="caution">
    <text evidence="3">The sequence shown here is derived from an EMBL/GenBank/DDBJ whole genome shotgun (WGS) entry which is preliminary data.</text>
</comment>
<evidence type="ECO:0000256" key="1">
    <source>
        <dbReference type="SAM" id="Phobius"/>
    </source>
</evidence>
<proteinExistence type="predicted"/>
<dbReference type="Gene3D" id="2.170.130.30">
    <property type="match status" value="1"/>
</dbReference>
<accession>A0A0G1MJI9</accession>
<organism evidence="3 4">
    <name type="scientific">Candidatus Magasanikbacteria bacterium GW2011_GWA2_45_39</name>
    <dbReference type="NCBI Taxonomy" id="1619041"/>
    <lineage>
        <taxon>Bacteria</taxon>
        <taxon>Candidatus Magasanikiibacteriota</taxon>
    </lineage>
</organism>
<dbReference type="InterPro" id="IPR027954">
    <property type="entry name" value="Transcobalamin-like_C"/>
</dbReference>
<reference evidence="3 4" key="1">
    <citation type="journal article" date="2015" name="Nature">
        <title>rRNA introns, odd ribosomes, and small enigmatic genomes across a large radiation of phyla.</title>
        <authorList>
            <person name="Brown C.T."/>
            <person name="Hug L.A."/>
            <person name="Thomas B.C."/>
            <person name="Sharon I."/>
            <person name="Castelle C.J."/>
            <person name="Singh A."/>
            <person name="Wilkins M.J."/>
            <person name="Williams K.H."/>
            <person name="Banfield J.F."/>
        </authorList>
    </citation>
    <scope>NUCLEOTIDE SEQUENCE [LARGE SCALE GENOMIC DNA]</scope>
</reference>
<dbReference type="EMBL" id="LCKX01000001">
    <property type="protein sequence ID" value="KKU08257.1"/>
    <property type="molecule type" value="Genomic_DNA"/>
</dbReference>
<evidence type="ECO:0000259" key="2">
    <source>
        <dbReference type="Pfam" id="PF14478"/>
    </source>
</evidence>
<gene>
    <name evidence="3" type="ORF">UX10_C0001G0016</name>
</gene>
<keyword evidence="1" id="KW-0472">Membrane</keyword>
<feature type="transmembrane region" description="Helical" evidence="1">
    <location>
        <begin position="12"/>
        <end position="30"/>
    </location>
</feature>
<feature type="domain" description="Transcobalamin-like C-terminal" evidence="2">
    <location>
        <begin position="132"/>
        <end position="207"/>
    </location>
</feature>
<evidence type="ECO:0000313" key="4">
    <source>
        <dbReference type="Proteomes" id="UP000033999"/>
    </source>
</evidence>
<dbReference type="Pfam" id="PF14478">
    <property type="entry name" value="DUF4430"/>
    <property type="match status" value="1"/>
</dbReference>
<keyword evidence="3" id="KW-0449">Lipoprotein</keyword>